<proteinExistence type="predicted"/>
<keyword evidence="4" id="KW-1185">Reference proteome</keyword>
<dbReference type="InterPro" id="IPR011993">
    <property type="entry name" value="PH-like_dom_sf"/>
</dbReference>
<feature type="coiled-coil region" evidence="1">
    <location>
        <begin position="155"/>
        <end position="189"/>
    </location>
</feature>
<evidence type="ECO:0000313" key="3">
    <source>
        <dbReference type="EMBL" id="KAL0478493.1"/>
    </source>
</evidence>
<dbReference type="AlphaFoldDB" id="A0AAW2YNE7"/>
<dbReference type="Gene3D" id="2.30.29.30">
    <property type="entry name" value="Pleckstrin-homology domain (PH domain)/Phosphotyrosine-binding domain (PTB)"/>
    <property type="match status" value="1"/>
</dbReference>
<evidence type="ECO:0000256" key="2">
    <source>
        <dbReference type="SAM" id="MobiDB-lite"/>
    </source>
</evidence>
<dbReference type="EMBL" id="JAOPGA020000413">
    <property type="protein sequence ID" value="KAL0478493.1"/>
    <property type="molecule type" value="Genomic_DNA"/>
</dbReference>
<comment type="caution">
    <text evidence="3">The sequence shown here is derived from an EMBL/GenBank/DDBJ whole genome shotgun (WGS) entry which is preliminary data.</text>
</comment>
<name>A0AAW2YNE7_9EUKA</name>
<gene>
    <name evidence="3" type="ORF">AKO1_004329</name>
</gene>
<feature type="region of interest" description="Disordered" evidence="2">
    <location>
        <begin position="468"/>
        <end position="499"/>
    </location>
</feature>
<protein>
    <submittedName>
        <fullName evidence="3">Uncharacterized protein</fullName>
    </submittedName>
</protein>
<dbReference type="Proteomes" id="UP001431209">
    <property type="component" value="Unassembled WGS sequence"/>
</dbReference>
<keyword evidence="1" id="KW-0175">Coiled coil</keyword>
<accession>A0AAW2YNE7</accession>
<evidence type="ECO:0000256" key="1">
    <source>
        <dbReference type="SAM" id="Coils"/>
    </source>
</evidence>
<organism evidence="3 4">
    <name type="scientific">Acrasis kona</name>
    <dbReference type="NCBI Taxonomy" id="1008807"/>
    <lineage>
        <taxon>Eukaryota</taxon>
        <taxon>Discoba</taxon>
        <taxon>Heterolobosea</taxon>
        <taxon>Tetramitia</taxon>
        <taxon>Eutetramitia</taxon>
        <taxon>Acrasidae</taxon>
        <taxon>Acrasis</taxon>
    </lineage>
</organism>
<feature type="compositionally biased region" description="Acidic residues" evidence="2">
    <location>
        <begin position="10"/>
        <end position="31"/>
    </location>
</feature>
<feature type="region of interest" description="Disordered" evidence="2">
    <location>
        <begin position="1"/>
        <end position="110"/>
    </location>
</feature>
<evidence type="ECO:0000313" key="4">
    <source>
        <dbReference type="Proteomes" id="UP001431209"/>
    </source>
</evidence>
<feature type="compositionally biased region" description="Basic and acidic residues" evidence="2">
    <location>
        <begin position="483"/>
        <end position="497"/>
    </location>
</feature>
<sequence>MAQELAQQDLYDDDDDDDDEEDEDLEDDLDTQVEQLKQLSMDAELDKDDTDSVSEWESDSDHESDQDDEDEDNRKDDDDEDDEEEDDDAPPRHKPSSSKNKLTPQQRQQQRIIRRNYIFAFMNRRVRHNDPVASKLVRYETQQYENAQIKLDTELQALTDAIERSKNDYKQLKDQVKKNDSENKKLRRDYKMLKMLRNITLPHKKIRHENKINQSKLTREHRECNQWNDAYQQVDKVLRAETDKLINQFRTRRQKDVQFEKSLNDYIKDQFKIFTIAKEQRESKRVEFKIPLSQQQPFAASSLLRASPEEALRVFGLNHSSPGAPTSPNTLAQRLVILKHYRCLYHFVDGFLCLLEEPNQYITFVPFTDMRQLVMIGGGRSIHELPKLTLKLDEVNSVSKCDLGRRNQSGIEILDRSGRNHQFHGLDDRDDAYEAVDQFLCERSREFEERRRQQGNVLVQAVRGVFGSHNQHHQQHSTSTSQDSRKVIPRDSNDDKGYPVSDALRKKFTILLHNERLMDQFFCKESAQKLPGNLYLFTDSLCFGASVSIGLSSGKYMYPFDKLSKMSKVQKNGIKVTDKQGRTITYSGIKERDDAFQKICSVIERSKSGALNVLYKQQGNIAVITAHVEQGSQSQEQVMPNISKYAKYLKLDFK</sequence>
<feature type="compositionally biased region" description="Acidic residues" evidence="2">
    <location>
        <begin position="43"/>
        <end position="88"/>
    </location>
</feature>
<reference evidence="3 4" key="1">
    <citation type="submission" date="2024-03" db="EMBL/GenBank/DDBJ databases">
        <title>The Acrasis kona genome and developmental transcriptomes reveal deep origins of eukaryotic multicellular pathways.</title>
        <authorList>
            <person name="Sheikh S."/>
            <person name="Fu C.-J."/>
            <person name="Brown M.W."/>
            <person name="Baldauf S.L."/>
        </authorList>
    </citation>
    <scope>NUCLEOTIDE SEQUENCE [LARGE SCALE GENOMIC DNA]</scope>
    <source>
        <strain evidence="3 4">ATCC MYA-3509</strain>
    </source>
</reference>